<dbReference type="Gene3D" id="3.90.930.1">
    <property type="match status" value="1"/>
</dbReference>
<dbReference type="SUPFAM" id="SSF74653">
    <property type="entry name" value="TolA/TonB C-terminal domain"/>
    <property type="match status" value="1"/>
</dbReference>
<dbReference type="InterPro" id="IPR011652">
    <property type="entry name" value="MORN_2"/>
</dbReference>
<dbReference type="AlphaFoldDB" id="A0A6N6M707"/>
<dbReference type="GO" id="GO:0031992">
    <property type="term" value="F:energy transducer activity"/>
    <property type="evidence" value="ECO:0007669"/>
    <property type="project" value="TreeGrafter"/>
</dbReference>
<dbReference type="OrthoDB" id="7342920at2"/>
<name>A0A6N6M707_9FLAO</name>
<dbReference type="Pfam" id="PF07661">
    <property type="entry name" value="MORN_2"/>
    <property type="match status" value="6"/>
</dbReference>
<dbReference type="InterPro" id="IPR051045">
    <property type="entry name" value="TonB-dependent_transducer"/>
</dbReference>
<sequence>MFHKHLTLLTFLAIGVSVFGQGTKQMRTNYMKISNGAIEEHLEDYTFRDGDTLKFYFNSDWELIDNPNTATYYRKAWMKSSESDMYEVRDYYKNGTVQMKAKSPKPYPFNDYGIYHGEVVRFHENGDTASYEEYDMARHTMSTWGTHENGNLSHKGQFDRAGFRTGSWEFYYENGNLEHKGSYAHYGKKEGVWKYYHEDGSLASEMTYDQGNLEDTYTAYYESGQIQRQGEYKKGDRHGEYTYYYENGNVDRILEYKKGEFHGDVKGYYETGELKYEGQYKRGNRRKERIYYHENGTVEETYDYDRKGNIKEKSNAFYSNGNVHIERSYNRDGHLTGDYKRYLKDGTLKEEKVYNNGQISGDSKLYYDNGKKHKVITYDRGIKADIKYFDREGKQVSESDFFKHPEFEGYMKGVFNSKMEIPKKYKTTARAVIHYRVNKEGKVDSTSVIVSGSDYSDTLALKIIEEMEFEPGIYNFEKASYSNEMILNTYKDGDTKVTVGEYYYSGDKNTVFYGVDREMDYKIAATASHIVETKPYFKGGNDELGPYLDENLTYPEVSKDRRNAGVVFSQFIVEPSGVISQCEILQGVDPLVDYESLSFIYEMPVWESATQYEKNIRYKMNFPIRYSVN</sequence>
<feature type="domain" description="TonB C-terminal" evidence="1">
    <location>
        <begin position="539"/>
        <end position="629"/>
    </location>
</feature>
<protein>
    <recommendedName>
        <fullName evidence="1">TonB C-terminal domain-containing protein</fullName>
    </recommendedName>
</protein>
<dbReference type="Proteomes" id="UP000435357">
    <property type="component" value="Unassembled WGS sequence"/>
</dbReference>
<dbReference type="Pfam" id="PF03544">
    <property type="entry name" value="TonB_C"/>
    <property type="match status" value="1"/>
</dbReference>
<accession>A0A6N6M707</accession>
<evidence type="ECO:0000313" key="2">
    <source>
        <dbReference type="EMBL" id="KAB1065588.1"/>
    </source>
</evidence>
<reference evidence="2 3" key="1">
    <citation type="submission" date="2019-09" db="EMBL/GenBank/DDBJ databases">
        <title>Genomes of Cryomorphaceae.</title>
        <authorList>
            <person name="Bowman J.P."/>
        </authorList>
    </citation>
    <scope>NUCLEOTIDE SEQUENCE [LARGE SCALE GENOMIC DNA]</scope>
    <source>
        <strain evidence="2 3">KCTC 52047</strain>
    </source>
</reference>
<organism evidence="2 3">
    <name type="scientific">Salibacter halophilus</name>
    <dbReference type="NCBI Taxonomy" id="1803916"/>
    <lineage>
        <taxon>Bacteria</taxon>
        <taxon>Pseudomonadati</taxon>
        <taxon>Bacteroidota</taxon>
        <taxon>Flavobacteriia</taxon>
        <taxon>Flavobacteriales</taxon>
        <taxon>Salibacteraceae</taxon>
        <taxon>Salibacter</taxon>
    </lineage>
</organism>
<dbReference type="SUPFAM" id="SSF82185">
    <property type="entry name" value="Histone H3 K4-specific methyltransferase SET7/9 N-terminal domain"/>
    <property type="match status" value="3"/>
</dbReference>
<gene>
    <name evidence="2" type="ORF">F3059_02740</name>
</gene>
<comment type="caution">
    <text evidence="2">The sequence shown here is derived from an EMBL/GenBank/DDBJ whole genome shotgun (WGS) entry which is preliminary data.</text>
</comment>
<dbReference type="Gene3D" id="3.30.1150.10">
    <property type="match status" value="1"/>
</dbReference>
<dbReference type="PANTHER" id="PTHR33446:SF2">
    <property type="entry name" value="PROTEIN TONB"/>
    <property type="match status" value="1"/>
</dbReference>
<proteinExistence type="predicted"/>
<dbReference type="PROSITE" id="PS52015">
    <property type="entry name" value="TONB_CTD"/>
    <property type="match status" value="1"/>
</dbReference>
<evidence type="ECO:0000313" key="3">
    <source>
        <dbReference type="Proteomes" id="UP000435357"/>
    </source>
</evidence>
<dbReference type="RefSeq" id="WP_151166412.1">
    <property type="nucleotide sequence ID" value="NZ_WACR01000002.1"/>
</dbReference>
<dbReference type="Gene3D" id="2.20.110.10">
    <property type="entry name" value="Histone H3 K4-specific methyltransferase SET7/9 N-terminal domain"/>
    <property type="match status" value="3"/>
</dbReference>
<dbReference type="GO" id="GO:0098797">
    <property type="term" value="C:plasma membrane protein complex"/>
    <property type="evidence" value="ECO:0007669"/>
    <property type="project" value="TreeGrafter"/>
</dbReference>
<dbReference type="PANTHER" id="PTHR33446">
    <property type="entry name" value="PROTEIN TONB-RELATED"/>
    <property type="match status" value="1"/>
</dbReference>
<dbReference type="InterPro" id="IPR037682">
    <property type="entry name" value="TonB_C"/>
</dbReference>
<evidence type="ECO:0000259" key="1">
    <source>
        <dbReference type="PROSITE" id="PS52015"/>
    </source>
</evidence>
<keyword evidence="3" id="KW-1185">Reference proteome</keyword>
<dbReference type="EMBL" id="WACR01000002">
    <property type="protein sequence ID" value="KAB1065588.1"/>
    <property type="molecule type" value="Genomic_DNA"/>
</dbReference>
<dbReference type="GO" id="GO:0055085">
    <property type="term" value="P:transmembrane transport"/>
    <property type="evidence" value="ECO:0007669"/>
    <property type="project" value="InterPro"/>
</dbReference>